<dbReference type="InterPro" id="IPR047744">
    <property type="entry name" value="YmiA_put-like"/>
</dbReference>
<accession>A0A318NUW9</accession>
<proteinExistence type="predicted"/>
<evidence type="ECO:0000313" key="4">
    <source>
        <dbReference type="Proteomes" id="UP000248196"/>
    </source>
</evidence>
<protein>
    <submittedName>
        <fullName evidence="2">YmiA family putative membrane protein</fullName>
    </submittedName>
</protein>
<reference evidence="2 4" key="1">
    <citation type="submission" date="2017-11" db="EMBL/GenBank/DDBJ databases">
        <title>Genome sequence of the oocydin A producing rhizobacterium Serratia plymuthica 4Rx5.</title>
        <authorList>
            <person name="Matilla M.A."/>
            <person name="Udaondo Z."/>
            <person name="Salmond G.P.C."/>
        </authorList>
    </citation>
    <scope>NUCLEOTIDE SEQUENCE [LARGE SCALE GENOMIC DNA]</scope>
    <source>
        <strain evidence="2 4">4Rx5</strain>
    </source>
</reference>
<keyword evidence="5" id="KW-1185">Reference proteome</keyword>
<evidence type="ECO:0000313" key="5">
    <source>
        <dbReference type="Proteomes" id="UP000594967"/>
    </source>
</evidence>
<keyword evidence="1" id="KW-0812">Transmembrane</keyword>
<feature type="transmembrane region" description="Helical" evidence="1">
    <location>
        <begin position="12"/>
        <end position="36"/>
    </location>
</feature>
<evidence type="ECO:0000313" key="2">
    <source>
        <dbReference type="EMBL" id="PYD36828.1"/>
    </source>
</evidence>
<dbReference type="Pfam" id="PF22868">
    <property type="entry name" value="YmiA-like"/>
    <property type="match status" value="1"/>
</dbReference>
<gene>
    <name evidence="2" type="ORF">CT690_22510</name>
    <name evidence="3" type="ORF">I6G64_17365</name>
</gene>
<keyword evidence="1" id="KW-0472">Membrane</keyword>
<dbReference type="AlphaFoldDB" id="A0A318NUW9"/>
<dbReference type="OrthoDB" id="6429047at2"/>
<organism evidence="2 4">
    <name type="scientific">Serratia plymuthica</name>
    <dbReference type="NCBI Taxonomy" id="82996"/>
    <lineage>
        <taxon>Bacteria</taxon>
        <taxon>Pseudomonadati</taxon>
        <taxon>Pseudomonadota</taxon>
        <taxon>Gammaproteobacteria</taxon>
        <taxon>Enterobacterales</taxon>
        <taxon>Yersiniaceae</taxon>
        <taxon>Serratia</taxon>
    </lineage>
</organism>
<dbReference type="EMBL" id="CP065673">
    <property type="protein sequence ID" value="QPS19345.1"/>
    <property type="molecule type" value="Genomic_DNA"/>
</dbReference>
<dbReference type="Proteomes" id="UP000594967">
    <property type="component" value="Chromosome"/>
</dbReference>
<keyword evidence="1" id="KW-1133">Transmembrane helix</keyword>
<evidence type="ECO:0000256" key="1">
    <source>
        <dbReference type="SAM" id="Phobius"/>
    </source>
</evidence>
<name>A0A318NUW9_SERPL</name>
<dbReference type="NCBIfam" id="NF000536">
    <property type="entry name" value="YmiA"/>
    <property type="match status" value="1"/>
</dbReference>
<evidence type="ECO:0000313" key="3">
    <source>
        <dbReference type="EMBL" id="QPS19345.1"/>
    </source>
</evidence>
<reference evidence="3 5" key="2">
    <citation type="submission" date="2020-12" db="EMBL/GenBank/DDBJ databases">
        <title>FDA dAtabase for Regulatory Grade micrObial Sequences (FDA-ARGOS): Supporting development and validation of Infectious Disease Dx tests.</title>
        <authorList>
            <person name="Sproer C."/>
            <person name="Gronow S."/>
            <person name="Severitt S."/>
            <person name="Schroder I."/>
            <person name="Tallon L."/>
            <person name="Sadzewicz L."/>
            <person name="Zhao X."/>
            <person name="Boylan J."/>
            <person name="Ott S."/>
            <person name="Bowen H."/>
            <person name="Vavikolanu K."/>
            <person name="Mehta A."/>
            <person name="Aluvathingal J."/>
            <person name="Nadendla S."/>
            <person name="Lowell S."/>
            <person name="Myers T."/>
            <person name="Yan Y."/>
            <person name="Sichtig H."/>
        </authorList>
    </citation>
    <scope>NUCLEOTIDE SEQUENCE [LARGE SCALE GENOMIC DNA]</scope>
    <source>
        <strain evidence="3 5">FDAARGOS_907</strain>
    </source>
</reference>
<sequence length="38" mass="4159">MISKDGVDIKRKAWLCVFIGCGVFWLGVAAAIYGLLMI</sequence>
<dbReference type="EMBL" id="PESE01000009">
    <property type="protein sequence ID" value="PYD36828.1"/>
    <property type="molecule type" value="Genomic_DNA"/>
</dbReference>
<dbReference type="RefSeq" id="WP_006327629.1">
    <property type="nucleotide sequence ID" value="NZ_CAMISH010000006.1"/>
</dbReference>
<dbReference type="Proteomes" id="UP000248196">
    <property type="component" value="Unassembled WGS sequence"/>
</dbReference>